<evidence type="ECO:0000313" key="1">
    <source>
        <dbReference type="EMBL" id="CAG8529018.1"/>
    </source>
</evidence>
<protein>
    <submittedName>
        <fullName evidence="1">8183_t:CDS:1</fullName>
    </submittedName>
</protein>
<dbReference type="EMBL" id="CAJVPW010003753">
    <property type="protein sequence ID" value="CAG8529018.1"/>
    <property type="molecule type" value="Genomic_DNA"/>
</dbReference>
<organism evidence="1 2">
    <name type="scientific">Cetraspora pellucida</name>
    <dbReference type="NCBI Taxonomy" id="1433469"/>
    <lineage>
        <taxon>Eukaryota</taxon>
        <taxon>Fungi</taxon>
        <taxon>Fungi incertae sedis</taxon>
        <taxon>Mucoromycota</taxon>
        <taxon>Glomeromycotina</taxon>
        <taxon>Glomeromycetes</taxon>
        <taxon>Diversisporales</taxon>
        <taxon>Gigasporaceae</taxon>
        <taxon>Cetraspora</taxon>
    </lineage>
</organism>
<name>A0ACA9LG89_9GLOM</name>
<evidence type="ECO:0000313" key="2">
    <source>
        <dbReference type="Proteomes" id="UP000789366"/>
    </source>
</evidence>
<gene>
    <name evidence="1" type="ORF">SPELUC_LOCUS4280</name>
</gene>
<dbReference type="Proteomes" id="UP000789366">
    <property type="component" value="Unassembled WGS sequence"/>
</dbReference>
<keyword evidence="2" id="KW-1185">Reference proteome</keyword>
<reference evidence="1" key="1">
    <citation type="submission" date="2021-06" db="EMBL/GenBank/DDBJ databases">
        <authorList>
            <person name="Kallberg Y."/>
            <person name="Tangrot J."/>
            <person name="Rosling A."/>
        </authorList>
    </citation>
    <scope>NUCLEOTIDE SEQUENCE</scope>
    <source>
        <strain evidence="1">28 12/20/2015</strain>
    </source>
</reference>
<feature type="non-terminal residue" evidence="1">
    <location>
        <position position="1"/>
    </location>
</feature>
<accession>A0ACA9LG89</accession>
<comment type="caution">
    <text evidence="1">The sequence shown here is derived from an EMBL/GenBank/DDBJ whole genome shotgun (WGS) entry which is preliminary data.</text>
</comment>
<sequence length="174" mass="20281">DKDKYLQLYDTTSSHIQQCVRIQKRQFHIIDKALYKLFLNFHSQNVPVSQNILKTKAHSIYEQLKDGSIEFPSTFEASNSCNKMKILSLEMDLTNETGNNDMNELEDVLEELEISYNCIKLSAKEYVNMDDKLQTMDTLTEESVVRDILKEQGLVDNKDSDDDEEEEEKEVEDE</sequence>
<proteinExistence type="predicted"/>